<evidence type="ECO:0000259" key="2">
    <source>
        <dbReference type="Pfam" id="PF13400"/>
    </source>
</evidence>
<evidence type="ECO:0000313" key="4">
    <source>
        <dbReference type="Proteomes" id="UP001364224"/>
    </source>
</evidence>
<proteinExistence type="predicted"/>
<feature type="domain" description="Putative Flp pilus-assembly TadG-like N-terminal" evidence="2">
    <location>
        <begin position="18"/>
        <end position="62"/>
    </location>
</feature>
<organism evidence="3 4">
    <name type="scientific">Bradyrhizobium algeriense</name>
    <dbReference type="NCBI Taxonomy" id="634784"/>
    <lineage>
        <taxon>Bacteria</taxon>
        <taxon>Pseudomonadati</taxon>
        <taxon>Pseudomonadota</taxon>
        <taxon>Alphaproteobacteria</taxon>
        <taxon>Hyphomicrobiales</taxon>
        <taxon>Nitrobacteraceae</taxon>
        <taxon>Bradyrhizobium</taxon>
    </lineage>
</organism>
<evidence type="ECO:0000256" key="1">
    <source>
        <dbReference type="SAM" id="Phobius"/>
    </source>
</evidence>
<feature type="transmembrane region" description="Helical" evidence="1">
    <location>
        <begin position="20"/>
        <end position="41"/>
    </location>
</feature>
<name>A0ABU8B3E4_9BRAD</name>
<reference evidence="3 4" key="1">
    <citation type="submission" date="2024-02" db="EMBL/GenBank/DDBJ databases">
        <title>Adaptive strategies in a cosmopolitan and abundant soil bacterium.</title>
        <authorList>
            <person name="Carini P."/>
        </authorList>
    </citation>
    <scope>NUCLEOTIDE SEQUENCE [LARGE SCALE GENOMIC DNA]</scope>
    <source>
        <strain evidence="3 4">AZCC 1608</strain>
    </source>
</reference>
<accession>A0ABU8B3E4</accession>
<dbReference type="SUPFAM" id="SSF53300">
    <property type="entry name" value="vWA-like"/>
    <property type="match status" value="1"/>
</dbReference>
<dbReference type="RefSeq" id="WP_334476903.1">
    <property type="nucleotide sequence ID" value="NZ_JAZHRV010000001.1"/>
</dbReference>
<dbReference type="Pfam" id="PF13400">
    <property type="entry name" value="Tad"/>
    <property type="match status" value="1"/>
</dbReference>
<sequence length="573" mass="60752">MPFRLQQYVSRFCRDRRGNVAIIFTVAAIPLISAIGCAVDYSQATRMKAKLQTAADAASIAALSQKSPGFIAASTMTGNGSVNAGVTDANNVFDANMTGITGYQLVDRTSVVTKTGIKLAASVTFTADVPVTFLKVIGFQKLTVTGVSSSAATLPPYLDFYLTLDVSGSMGLPSTPEEQKRLGRINPDNWVQYHNSTGISCTLACHFDPKIDLTKSACKDPLVTPPTNPPANPPTSTNTYTQQYHTNNHCMGYIYSRLGQTALNNLINQASTTSVPKQKPGLPVAMLADLNNTVTPGAANSLIKGNSKSRPDSLTAVSSCPTDGTDDCIQLRLDAVGYAVTKLFETANASKKVDDQFRIGLYPFIQKLYAYFPLTKDINGSSTTPGTINYAAANLATLLDTNTSTDLGSGGTHIDTALDSVNKKIGTGSGAVGDGSTPTTPQPYVFLVTDGAQDNQYKDIPTPSVPGGWHDSNRATTIDKQGTLATVPVCETLKGRGVIVSVLYIPYQPVSPVVTTFAGDEDTYANNNIQYIPASLRKCASPGFFYTANTPAEIAASLNAMFNHALQTAHLTN</sequence>
<keyword evidence="1" id="KW-0472">Membrane</keyword>
<comment type="caution">
    <text evidence="3">The sequence shown here is derived from an EMBL/GenBank/DDBJ whole genome shotgun (WGS) entry which is preliminary data.</text>
</comment>
<dbReference type="EMBL" id="JAZHRV010000001">
    <property type="protein sequence ID" value="MEH2552591.1"/>
    <property type="molecule type" value="Genomic_DNA"/>
</dbReference>
<dbReference type="InterPro" id="IPR036465">
    <property type="entry name" value="vWFA_dom_sf"/>
</dbReference>
<dbReference type="InterPro" id="IPR028087">
    <property type="entry name" value="Tad_N"/>
</dbReference>
<gene>
    <name evidence="3" type="ORF">V1286_000120</name>
</gene>
<protein>
    <submittedName>
        <fullName evidence="3">Flp pilus assembly protein TadG</fullName>
    </submittedName>
</protein>
<keyword evidence="1" id="KW-1133">Transmembrane helix</keyword>
<keyword evidence="4" id="KW-1185">Reference proteome</keyword>
<dbReference type="Gene3D" id="3.40.50.410">
    <property type="entry name" value="von Willebrand factor, type A domain"/>
    <property type="match status" value="1"/>
</dbReference>
<keyword evidence="1" id="KW-0812">Transmembrane</keyword>
<evidence type="ECO:0000313" key="3">
    <source>
        <dbReference type="EMBL" id="MEH2552591.1"/>
    </source>
</evidence>
<dbReference type="Proteomes" id="UP001364224">
    <property type="component" value="Unassembled WGS sequence"/>
</dbReference>